<dbReference type="Proteomes" id="UP000218231">
    <property type="component" value="Unassembled WGS sequence"/>
</dbReference>
<evidence type="ECO:0000313" key="3">
    <source>
        <dbReference type="EMBL" id="PAV91346.1"/>
    </source>
</evidence>
<dbReference type="InterPro" id="IPR052728">
    <property type="entry name" value="O2_lipid_transport_reg"/>
</dbReference>
<keyword evidence="1" id="KW-0472">Membrane</keyword>
<sequence>MSEMEHGMCISIEPLTDLSATILVPHNNNGSDLSSDDFTGSLHQIATSFFTTWILIVIYSSMIPKNPLSFLSISRSYNELVSQRDSPLKILDFLRVLAIVWVIANHTGSEGRIDILDRAPSAEGFKRAIHDHPVFGALLGNSALGVEIFLVLSGLLAACSWHRHPSSPFSSHYKKFILRRVVRLAPSVIIFIIFASGPVMNDILPRFHDSMISTCGVKGIASHLLFMGNLQETPTCMGYLWYLGLDMQLYLAAPLLLYVLHHRIRLGVVLSILIISLSCLLRALYCTTYGVCNKSDVDIPVSQIQINLRDTSNKLSISVHLLPRHRPINIDFHLRRSLGDVLASSHQVRSFHPRTSAWLSVLLLAEYSLVAKEYEAYVAWSHCICSWHYLRYPSGILVSRCRQYDLQYRLHSYLQNSIRSLHLCNHHVIRLHIKQVNFSKSKSRFSRKRSIDLNF</sequence>
<dbReference type="EMBL" id="LIAE01006323">
    <property type="protein sequence ID" value="PAV91346.1"/>
    <property type="molecule type" value="Genomic_DNA"/>
</dbReference>
<dbReference type="GO" id="GO:0016747">
    <property type="term" value="F:acyltransferase activity, transferring groups other than amino-acyl groups"/>
    <property type="evidence" value="ECO:0007669"/>
    <property type="project" value="InterPro"/>
</dbReference>
<evidence type="ECO:0000256" key="1">
    <source>
        <dbReference type="SAM" id="Phobius"/>
    </source>
</evidence>
<name>A0A2A2LYP1_9BILA</name>
<feature type="transmembrane region" description="Helical" evidence="1">
    <location>
        <begin position="143"/>
        <end position="161"/>
    </location>
</feature>
<dbReference type="AlphaFoldDB" id="A0A2A2LYP1"/>
<feature type="transmembrane region" description="Helical" evidence="1">
    <location>
        <begin position="45"/>
        <end position="65"/>
    </location>
</feature>
<reference evidence="3 4" key="1">
    <citation type="journal article" date="2017" name="Curr. Biol.">
        <title>Genome architecture and evolution of a unichromosomal asexual nematode.</title>
        <authorList>
            <person name="Fradin H."/>
            <person name="Zegar C."/>
            <person name="Gutwein M."/>
            <person name="Lucas J."/>
            <person name="Kovtun M."/>
            <person name="Corcoran D."/>
            <person name="Baugh L.R."/>
            <person name="Kiontke K."/>
            <person name="Gunsalus K."/>
            <person name="Fitch D.H."/>
            <person name="Piano F."/>
        </authorList>
    </citation>
    <scope>NUCLEOTIDE SEQUENCE [LARGE SCALE GENOMIC DNA]</scope>
    <source>
        <strain evidence="3">PF1309</strain>
    </source>
</reference>
<dbReference type="PANTHER" id="PTHR11161:SF12">
    <property type="entry name" value="ACYLTRANSFERASE 3 DOMAIN-CONTAINING PROTEIN-RELATED"/>
    <property type="match status" value="1"/>
</dbReference>
<accession>A0A2A2LYP1</accession>
<organism evidence="3 4">
    <name type="scientific">Diploscapter pachys</name>
    <dbReference type="NCBI Taxonomy" id="2018661"/>
    <lineage>
        <taxon>Eukaryota</taxon>
        <taxon>Metazoa</taxon>
        <taxon>Ecdysozoa</taxon>
        <taxon>Nematoda</taxon>
        <taxon>Chromadorea</taxon>
        <taxon>Rhabditida</taxon>
        <taxon>Rhabditina</taxon>
        <taxon>Rhabditomorpha</taxon>
        <taxon>Rhabditoidea</taxon>
        <taxon>Rhabditidae</taxon>
        <taxon>Diploscapter</taxon>
    </lineage>
</organism>
<feature type="transmembrane region" description="Helical" evidence="1">
    <location>
        <begin position="181"/>
        <end position="200"/>
    </location>
</feature>
<dbReference type="PANTHER" id="PTHR11161">
    <property type="entry name" value="O-ACYLTRANSFERASE"/>
    <property type="match status" value="1"/>
</dbReference>
<protein>
    <recommendedName>
        <fullName evidence="2">Acyltransferase 3 domain-containing protein</fullName>
    </recommendedName>
</protein>
<dbReference type="STRING" id="2018661.A0A2A2LYP1"/>
<gene>
    <name evidence="3" type="ORF">WR25_04356</name>
</gene>
<comment type="caution">
    <text evidence="3">The sequence shown here is derived from an EMBL/GenBank/DDBJ whole genome shotgun (WGS) entry which is preliminary data.</text>
</comment>
<feature type="transmembrane region" description="Helical" evidence="1">
    <location>
        <begin position="266"/>
        <end position="285"/>
    </location>
</feature>
<dbReference type="OrthoDB" id="118951at2759"/>
<feature type="transmembrane region" description="Helical" evidence="1">
    <location>
        <begin position="239"/>
        <end position="259"/>
    </location>
</feature>
<dbReference type="InterPro" id="IPR002656">
    <property type="entry name" value="Acyl_transf_3_dom"/>
</dbReference>
<evidence type="ECO:0000259" key="2">
    <source>
        <dbReference type="Pfam" id="PF01757"/>
    </source>
</evidence>
<keyword evidence="1" id="KW-0812">Transmembrane</keyword>
<keyword evidence="4" id="KW-1185">Reference proteome</keyword>
<evidence type="ECO:0000313" key="4">
    <source>
        <dbReference type="Proteomes" id="UP000218231"/>
    </source>
</evidence>
<dbReference type="Pfam" id="PF01757">
    <property type="entry name" value="Acyl_transf_3"/>
    <property type="match status" value="1"/>
</dbReference>
<proteinExistence type="predicted"/>
<feature type="domain" description="Acyltransferase 3" evidence="2">
    <location>
        <begin position="90"/>
        <end position="284"/>
    </location>
</feature>
<keyword evidence="1" id="KW-1133">Transmembrane helix</keyword>